<dbReference type="EMBL" id="ML995487">
    <property type="protein sequence ID" value="KAF2141492.1"/>
    <property type="molecule type" value="Genomic_DNA"/>
</dbReference>
<feature type="non-terminal residue" evidence="2">
    <location>
        <position position="1"/>
    </location>
</feature>
<dbReference type="AlphaFoldDB" id="A0A6A6BB83"/>
<dbReference type="PANTHER" id="PTHR47611:SF1">
    <property type="entry name" value="CCHC-TYPE DOMAIN-CONTAINING PROTEIN"/>
    <property type="match status" value="1"/>
</dbReference>
<dbReference type="InterPro" id="IPR012337">
    <property type="entry name" value="RNaseH-like_sf"/>
</dbReference>
<keyword evidence="3" id="KW-1185">Reference proteome</keyword>
<protein>
    <recommendedName>
        <fullName evidence="1">HAT C-terminal dimerisation domain-containing protein</fullName>
    </recommendedName>
</protein>
<feature type="non-terminal residue" evidence="2">
    <location>
        <position position="65"/>
    </location>
</feature>
<gene>
    <name evidence="2" type="ORF">K452DRAFT_216424</name>
</gene>
<evidence type="ECO:0000313" key="3">
    <source>
        <dbReference type="Proteomes" id="UP000799438"/>
    </source>
</evidence>
<name>A0A6A6BB83_9PEZI</name>
<dbReference type="SUPFAM" id="SSF53098">
    <property type="entry name" value="Ribonuclease H-like"/>
    <property type="match status" value="1"/>
</dbReference>
<accession>A0A6A6BB83</accession>
<dbReference type="RefSeq" id="XP_033397205.1">
    <property type="nucleotide sequence ID" value="XM_033536256.1"/>
</dbReference>
<dbReference type="InterPro" id="IPR008906">
    <property type="entry name" value="HATC_C_dom"/>
</dbReference>
<evidence type="ECO:0000313" key="2">
    <source>
        <dbReference type="EMBL" id="KAF2141492.1"/>
    </source>
</evidence>
<proteinExistence type="predicted"/>
<dbReference type="Pfam" id="PF05699">
    <property type="entry name" value="Dimer_Tnp_hAT"/>
    <property type="match status" value="1"/>
</dbReference>
<dbReference type="PANTHER" id="PTHR47611">
    <property type="entry name" value="HAT DIMERISATION DOMAIN, C-TERMINAL"/>
    <property type="match status" value="1"/>
</dbReference>
<dbReference type="OrthoDB" id="3944237at2759"/>
<evidence type="ECO:0000259" key="1">
    <source>
        <dbReference type="Pfam" id="PF05699"/>
    </source>
</evidence>
<organism evidence="2 3">
    <name type="scientific">Aplosporella prunicola CBS 121167</name>
    <dbReference type="NCBI Taxonomy" id="1176127"/>
    <lineage>
        <taxon>Eukaryota</taxon>
        <taxon>Fungi</taxon>
        <taxon>Dikarya</taxon>
        <taxon>Ascomycota</taxon>
        <taxon>Pezizomycotina</taxon>
        <taxon>Dothideomycetes</taxon>
        <taxon>Dothideomycetes incertae sedis</taxon>
        <taxon>Botryosphaeriales</taxon>
        <taxon>Aplosporellaceae</taxon>
        <taxon>Aplosporella</taxon>
    </lineage>
</organism>
<dbReference type="Proteomes" id="UP000799438">
    <property type="component" value="Unassembled WGS sequence"/>
</dbReference>
<dbReference type="GO" id="GO:0046983">
    <property type="term" value="F:protein dimerization activity"/>
    <property type="evidence" value="ECO:0007669"/>
    <property type="project" value="InterPro"/>
</dbReference>
<dbReference type="GeneID" id="54293752"/>
<sequence length="65" mass="7439">WVQHRKQYPQLSKMALDLLACPAMSSNCERTFSTTGWAMGIRRSRLHGDTVESIECLRSWQKAGL</sequence>
<reference evidence="2" key="1">
    <citation type="journal article" date="2020" name="Stud. Mycol.">
        <title>101 Dothideomycetes genomes: a test case for predicting lifestyles and emergence of pathogens.</title>
        <authorList>
            <person name="Haridas S."/>
            <person name="Albert R."/>
            <person name="Binder M."/>
            <person name="Bloem J."/>
            <person name="Labutti K."/>
            <person name="Salamov A."/>
            <person name="Andreopoulos B."/>
            <person name="Baker S."/>
            <person name="Barry K."/>
            <person name="Bills G."/>
            <person name="Bluhm B."/>
            <person name="Cannon C."/>
            <person name="Castanera R."/>
            <person name="Culley D."/>
            <person name="Daum C."/>
            <person name="Ezra D."/>
            <person name="Gonzalez J."/>
            <person name="Henrissat B."/>
            <person name="Kuo A."/>
            <person name="Liang C."/>
            <person name="Lipzen A."/>
            <person name="Lutzoni F."/>
            <person name="Magnuson J."/>
            <person name="Mondo S."/>
            <person name="Nolan M."/>
            <person name="Ohm R."/>
            <person name="Pangilinan J."/>
            <person name="Park H.-J."/>
            <person name="Ramirez L."/>
            <person name="Alfaro M."/>
            <person name="Sun H."/>
            <person name="Tritt A."/>
            <person name="Yoshinaga Y."/>
            <person name="Zwiers L.-H."/>
            <person name="Turgeon B."/>
            <person name="Goodwin S."/>
            <person name="Spatafora J."/>
            <person name="Crous P."/>
            <person name="Grigoriev I."/>
        </authorList>
    </citation>
    <scope>NUCLEOTIDE SEQUENCE</scope>
    <source>
        <strain evidence="2">CBS 121167</strain>
    </source>
</reference>
<feature type="domain" description="HAT C-terminal dimerisation" evidence="1">
    <location>
        <begin position="1"/>
        <end position="60"/>
    </location>
</feature>